<evidence type="ECO:0000256" key="8">
    <source>
        <dbReference type="ARBA" id="ARBA00023152"/>
    </source>
</evidence>
<organism evidence="15 16">
    <name type="scientific">Necator americanus</name>
    <name type="common">Human hookworm</name>
    <dbReference type="NCBI Taxonomy" id="51031"/>
    <lineage>
        <taxon>Eukaryota</taxon>
        <taxon>Metazoa</taxon>
        <taxon>Ecdysozoa</taxon>
        <taxon>Nematoda</taxon>
        <taxon>Chromadorea</taxon>
        <taxon>Rhabditida</taxon>
        <taxon>Rhabditina</taxon>
        <taxon>Rhabditomorpha</taxon>
        <taxon>Strongyloidea</taxon>
        <taxon>Ancylostomatidae</taxon>
        <taxon>Bunostominae</taxon>
        <taxon>Necator</taxon>
    </lineage>
</organism>
<keyword evidence="5 12" id="KW-0547">Nucleotide-binding</keyword>
<protein>
    <recommendedName>
        <fullName evidence="12">Phosphotransferase</fullName>
        <ecNumber evidence="12">2.7.1.-</ecNumber>
    </recommendedName>
</protein>
<proteinExistence type="inferred from homology"/>
<sequence>MYSNLQDHFSICYIGTWSHLVTFTSRFPSISATMSSDSEGEFQLLMNVYGDVLKWLFSLAGLEKHPAAGFDEAEINKDVLEACKCMILSDEQLRGVMAALHDGMEKGLRKGTPPGIGLDMIPSHVRAIPNGTEYGDYLALDLGGTNFRVLLIRLRGTEAEMKARTFELPTSVQRGTGEALFDHIAKCIAVFTKEEFGKEKKKLALGFTFSFPTKLDGLAKGILIRWTKGFCASGVVGKDVVRLLRRACKKIPEIDVDVVAILNDTVGTLMACAFSDKNCQMGVILGTGTNACYMEKLKNVHKMKGEWENDGLPDEIIIDIEWGGFGDDGCLSFVQTEYDKEIDEKSLNPKRQLFEKMISGMYMGELVRIILASLAKKGVVFGGDSTAISKRECFTTKHVSEVETEIEEGGKSKSFPKTREILNQIGVKNISNNDCLHVAYVCSVVSTRAAYLSAAAFSQVLNRMKRPYKVTVGVDGSVYRFHPTFKRLLDQKIRDLIDKEIQFQIKLSVDGSGVGAAVVAAVANRIKREMTSRSEKTN</sequence>
<comment type="catalytic activity">
    <reaction evidence="9">
        <text>a D-hexose + ATP = a D-hexose 6-phosphate + ADP + H(+)</text>
        <dbReference type="Rhea" id="RHEA:22740"/>
        <dbReference type="ChEBI" id="CHEBI:4194"/>
        <dbReference type="ChEBI" id="CHEBI:15378"/>
        <dbReference type="ChEBI" id="CHEBI:30616"/>
        <dbReference type="ChEBI" id="CHEBI:229467"/>
        <dbReference type="ChEBI" id="CHEBI:456216"/>
        <dbReference type="EC" id="2.7.1.1"/>
    </reaction>
    <physiologicalReaction direction="left-to-right" evidence="9">
        <dbReference type="Rhea" id="RHEA:22741"/>
    </physiologicalReaction>
</comment>
<dbReference type="CDD" id="cd24019">
    <property type="entry name" value="ASKHA_NBD_HK_meta"/>
    <property type="match status" value="1"/>
</dbReference>
<evidence type="ECO:0000256" key="9">
    <source>
        <dbReference type="ARBA" id="ARBA00044613"/>
    </source>
</evidence>
<feature type="domain" description="Hexokinase C-terminal" evidence="14">
    <location>
        <begin position="280"/>
        <end position="522"/>
    </location>
</feature>
<dbReference type="Pfam" id="PF00349">
    <property type="entry name" value="Hexokinase_1"/>
    <property type="match status" value="1"/>
</dbReference>
<keyword evidence="16" id="KW-1185">Reference proteome</keyword>
<dbReference type="SUPFAM" id="SSF53067">
    <property type="entry name" value="Actin-like ATPase domain"/>
    <property type="match status" value="2"/>
</dbReference>
<name>A0ABR1DNI4_NECAM</name>
<evidence type="ECO:0000256" key="7">
    <source>
        <dbReference type="ARBA" id="ARBA00022840"/>
    </source>
</evidence>
<dbReference type="Pfam" id="PF03727">
    <property type="entry name" value="Hexokinase_2"/>
    <property type="match status" value="1"/>
</dbReference>
<keyword evidence="6 12" id="KW-0418">Kinase</keyword>
<evidence type="ECO:0000256" key="2">
    <source>
        <dbReference type="ARBA" id="ARBA00005028"/>
    </source>
</evidence>
<keyword evidence="4 12" id="KW-0808">Transferase</keyword>
<comment type="catalytic activity">
    <reaction evidence="11">
        <text>D-glucose + ATP = D-glucose 6-phosphate + ADP + H(+)</text>
        <dbReference type="Rhea" id="RHEA:17825"/>
        <dbReference type="ChEBI" id="CHEBI:4167"/>
        <dbReference type="ChEBI" id="CHEBI:15378"/>
        <dbReference type="ChEBI" id="CHEBI:30616"/>
        <dbReference type="ChEBI" id="CHEBI:61548"/>
        <dbReference type="ChEBI" id="CHEBI:456216"/>
        <dbReference type="EC" id="2.7.1.1"/>
    </reaction>
    <physiologicalReaction direction="left-to-right" evidence="11">
        <dbReference type="Rhea" id="RHEA:17826"/>
    </physiologicalReaction>
</comment>
<evidence type="ECO:0000259" key="13">
    <source>
        <dbReference type="Pfam" id="PF00349"/>
    </source>
</evidence>
<dbReference type="Proteomes" id="UP001303046">
    <property type="component" value="Unassembled WGS sequence"/>
</dbReference>
<comment type="similarity">
    <text evidence="3 12">Belongs to the hexokinase family.</text>
</comment>
<evidence type="ECO:0000256" key="10">
    <source>
        <dbReference type="ARBA" id="ARBA00047905"/>
    </source>
</evidence>
<dbReference type="PANTHER" id="PTHR19443">
    <property type="entry name" value="HEXOKINASE"/>
    <property type="match status" value="1"/>
</dbReference>
<accession>A0ABR1DNI4</accession>
<evidence type="ECO:0000256" key="5">
    <source>
        <dbReference type="ARBA" id="ARBA00022741"/>
    </source>
</evidence>
<evidence type="ECO:0000256" key="4">
    <source>
        <dbReference type="ARBA" id="ARBA00022679"/>
    </source>
</evidence>
<evidence type="ECO:0000256" key="3">
    <source>
        <dbReference type="ARBA" id="ARBA00009225"/>
    </source>
</evidence>
<evidence type="ECO:0000256" key="12">
    <source>
        <dbReference type="RuleBase" id="RU362007"/>
    </source>
</evidence>
<dbReference type="Gene3D" id="3.30.420.40">
    <property type="match status" value="1"/>
</dbReference>
<reference evidence="15 16" key="1">
    <citation type="submission" date="2023-08" db="EMBL/GenBank/DDBJ databases">
        <title>A Necator americanus chromosomal reference genome.</title>
        <authorList>
            <person name="Ilik V."/>
            <person name="Petrzelkova K.J."/>
            <person name="Pardy F."/>
            <person name="Fuh T."/>
            <person name="Niatou-Singa F.S."/>
            <person name="Gouil Q."/>
            <person name="Baker L."/>
            <person name="Ritchie M.E."/>
            <person name="Jex A.R."/>
            <person name="Gazzola D."/>
            <person name="Li H."/>
            <person name="Toshio Fujiwara R."/>
            <person name="Zhan B."/>
            <person name="Aroian R.V."/>
            <person name="Pafco B."/>
            <person name="Schwarz E.M."/>
        </authorList>
    </citation>
    <scope>NUCLEOTIDE SEQUENCE [LARGE SCALE GENOMIC DNA]</scope>
    <source>
        <strain evidence="15 16">Aroian</strain>
        <tissue evidence="15">Whole animal</tissue>
    </source>
</reference>
<evidence type="ECO:0000313" key="16">
    <source>
        <dbReference type="Proteomes" id="UP001303046"/>
    </source>
</evidence>
<dbReference type="EMBL" id="JAVFWL010000004">
    <property type="protein sequence ID" value="KAK6751997.1"/>
    <property type="molecule type" value="Genomic_DNA"/>
</dbReference>
<gene>
    <name evidence="15" type="primary">Necator_chrIV.g16723</name>
    <name evidence="15" type="ORF">RB195_003426</name>
</gene>
<evidence type="ECO:0000256" key="6">
    <source>
        <dbReference type="ARBA" id="ARBA00022777"/>
    </source>
</evidence>
<dbReference type="InterPro" id="IPR001312">
    <property type="entry name" value="Hexokinase"/>
</dbReference>
<dbReference type="InterPro" id="IPR043129">
    <property type="entry name" value="ATPase_NBD"/>
</dbReference>
<evidence type="ECO:0000313" key="15">
    <source>
        <dbReference type="EMBL" id="KAK6751997.1"/>
    </source>
</evidence>
<keyword evidence="7 12" id="KW-0067">ATP-binding</keyword>
<evidence type="ECO:0000259" key="14">
    <source>
        <dbReference type="Pfam" id="PF03727"/>
    </source>
</evidence>
<dbReference type="EC" id="2.7.1.-" evidence="12"/>
<dbReference type="InterPro" id="IPR022672">
    <property type="entry name" value="Hexokinase_N"/>
</dbReference>
<comment type="caution">
    <text evidence="15">The sequence shown here is derived from an EMBL/GenBank/DDBJ whole genome shotgun (WGS) entry which is preliminary data.</text>
</comment>
<evidence type="ECO:0000256" key="1">
    <source>
        <dbReference type="ARBA" id="ARBA00004888"/>
    </source>
</evidence>
<dbReference type="PROSITE" id="PS51748">
    <property type="entry name" value="HEXOKINASE_2"/>
    <property type="match status" value="1"/>
</dbReference>
<comment type="catalytic activity">
    <reaction evidence="10">
        <text>D-fructose + ATP = D-fructose 6-phosphate + ADP + H(+)</text>
        <dbReference type="Rhea" id="RHEA:16125"/>
        <dbReference type="ChEBI" id="CHEBI:15378"/>
        <dbReference type="ChEBI" id="CHEBI:30616"/>
        <dbReference type="ChEBI" id="CHEBI:37721"/>
        <dbReference type="ChEBI" id="CHEBI:61527"/>
        <dbReference type="ChEBI" id="CHEBI:456216"/>
        <dbReference type="EC" id="2.7.1.1"/>
    </reaction>
    <physiologicalReaction direction="left-to-right" evidence="10">
        <dbReference type="Rhea" id="RHEA:16126"/>
    </physiologicalReaction>
</comment>
<evidence type="ECO:0000256" key="11">
    <source>
        <dbReference type="ARBA" id="ARBA00048160"/>
    </source>
</evidence>
<dbReference type="InterPro" id="IPR022673">
    <property type="entry name" value="Hexokinase_C"/>
</dbReference>
<comment type="pathway">
    <text evidence="1">Carbohydrate degradation; glycolysis; D-glyceraldehyde 3-phosphate and glycerone phosphate from D-glucose: step 1/4.</text>
</comment>
<comment type="pathway">
    <text evidence="2">Carbohydrate metabolism; hexose metabolism.</text>
</comment>
<feature type="domain" description="Hexokinase N-terminal" evidence="13">
    <location>
        <begin position="81"/>
        <end position="274"/>
    </location>
</feature>
<dbReference type="Gene3D" id="3.40.367.20">
    <property type="match status" value="1"/>
</dbReference>
<dbReference type="PRINTS" id="PR00475">
    <property type="entry name" value="HEXOKINASE"/>
</dbReference>
<dbReference type="PANTHER" id="PTHR19443:SF16">
    <property type="entry name" value="HEXOKINASE TYPE 1-RELATED"/>
    <property type="match status" value="1"/>
</dbReference>
<keyword evidence="8 12" id="KW-0324">Glycolysis</keyword>